<dbReference type="InterPro" id="IPR010291">
    <property type="entry name" value="Ion_channel_UNC-93"/>
</dbReference>
<reference evidence="8" key="1">
    <citation type="submission" date="2022-10" db="EMBL/GenBank/DDBJ databases">
        <title>Genome assembly of Pristionchus species.</title>
        <authorList>
            <person name="Yoshida K."/>
            <person name="Sommer R.J."/>
        </authorList>
    </citation>
    <scope>NUCLEOTIDE SEQUENCE [LARGE SCALE GENOMIC DNA]</scope>
    <source>
        <strain evidence="8">RS5460</strain>
    </source>
</reference>
<proteinExistence type="inferred from homology"/>
<comment type="subcellular location">
    <subcellularLocation>
        <location evidence="1">Membrane</location>
        <topology evidence="1">Multi-pass membrane protein</topology>
    </subcellularLocation>
</comment>
<accession>A0AAN5CTQ0</accession>
<keyword evidence="8" id="KW-1185">Reference proteome</keyword>
<dbReference type="EMBL" id="BTRK01000004">
    <property type="protein sequence ID" value="GMR50706.1"/>
    <property type="molecule type" value="Genomic_DNA"/>
</dbReference>
<organism evidence="7 8">
    <name type="scientific">Pristionchus mayeri</name>
    <dbReference type="NCBI Taxonomy" id="1317129"/>
    <lineage>
        <taxon>Eukaryota</taxon>
        <taxon>Metazoa</taxon>
        <taxon>Ecdysozoa</taxon>
        <taxon>Nematoda</taxon>
        <taxon>Chromadorea</taxon>
        <taxon>Rhabditida</taxon>
        <taxon>Rhabditina</taxon>
        <taxon>Diplogasteromorpha</taxon>
        <taxon>Diplogasteroidea</taxon>
        <taxon>Neodiplogasteridae</taxon>
        <taxon>Pristionchus</taxon>
    </lineage>
</organism>
<dbReference type="GO" id="GO:0016020">
    <property type="term" value="C:membrane"/>
    <property type="evidence" value="ECO:0007669"/>
    <property type="project" value="UniProtKB-SubCell"/>
</dbReference>
<evidence type="ECO:0000256" key="3">
    <source>
        <dbReference type="ARBA" id="ARBA00022692"/>
    </source>
</evidence>
<protein>
    <submittedName>
        <fullName evidence="7">Uncharacterized protein</fullName>
    </submittedName>
</protein>
<keyword evidence="5 6" id="KW-0472">Membrane</keyword>
<keyword evidence="4 6" id="KW-1133">Transmembrane helix</keyword>
<name>A0AAN5CTQ0_9BILA</name>
<dbReference type="Pfam" id="PF05978">
    <property type="entry name" value="UNC-93"/>
    <property type="match status" value="1"/>
</dbReference>
<evidence type="ECO:0000313" key="7">
    <source>
        <dbReference type="EMBL" id="GMR50706.1"/>
    </source>
</evidence>
<evidence type="ECO:0000256" key="6">
    <source>
        <dbReference type="SAM" id="Phobius"/>
    </source>
</evidence>
<evidence type="ECO:0000256" key="1">
    <source>
        <dbReference type="ARBA" id="ARBA00004141"/>
    </source>
</evidence>
<dbReference type="Proteomes" id="UP001328107">
    <property type="component" value="Unassembled WGS sequence"/>
</dbReference>
<feature type="transmembrane region" description="Helical" evidence="6">
    <location>
        <begin position="110"/>
        <end position="132"/>
    </location>
</feature>
<feature type="transmembrane region" description="Helical" evidence="6">
    <location>
        <begin position="22"/>
        <end position="44"/>
    </location>
</feature>
<evidence type="ECO:0000256" key="4">
    <source>
        <dbReference type="ARBA" id="ARBA00022989"/>
    </source>
</evidence>
<gene>
    <name evidence="7" type="ORF">PMAYCL1PPCAC_20901</name>
</gene>
<dbReference type="PANTHER" id="PTHR23294">
    <property type="entry name" value="ET TRANSLATION PRODUCT-RELATED"/>
    <property type="match status" value="1"/>
</dbReference>
<comment type="caution">
    <text evidence="7">The sequence shown here is derived from an EMBL/GenBank/DDBJ whole genome shotgun (WGS) entry which is preliminary data.</text>
</comment>
<dbReference type="AlphaFoldDB" id="A0AAN5CTQ0"/>
<feature type="non-terminal residue" evidence="7">
    <location>
        <position position="1"/>
    </location>
</feature>
<sequence>LVGFAIGAICKRVLNFSKLPTLTIYCVSFTIALLIMLLYTPKWATANPTDDETLMIEPKFNQPLIIAFLFGVGDNCLNTSRTVICALILPEKRAQVFSISKFHQSLIGSFVMFLSLLISVHIYFAMMTVLGISS</sequence>
<dbReference type="PANTHER" id="PTHR23294:SF18">
    <property type="entry name" value="UNC93-LIKE PROTEIN MFSD11"/>
    <property type="match status" value="1"/>
</dbReference>
<dbReference type="InterPro" id="IPR051617">
    <property type="entry name" value="UNC-93-like_regulator"/>
</dbReference>
<evidence type="ECO:0000256" key="2">
    <source>
        <dbReference type="ARBA" id="ARBA00009172"/>
    </source>
</evidence>
<dbReference type="InterPro" id="IPR036259">
    <property type="entry name" value="MFS_trans_sf"/>
</dbReference>
<evidence type="ECO:0000313" key="8">
    <source>
        <dbReference type="Proteomes" id="UP001328107"/>
    </source>
</evidence>
<comment type="similarity">
    <text evidence="2">Belongs to the unc-93 family.</text>
</comment>
<evidence type="ECO:0000256" key="5">
    <source>
        <dbReference type="ARBA" id="ARBA00023136"/>
    </source>
</evidence>
<feature type="non-terminal residue" evidence="7">
    <location>
        <position position="134"/>
    </location>
</feature>
<dbReference type="SUPFAM" id="SSF103473">
    <property type="entry name" value="MFS general substrate transporter"/>
    <property type="match status" value="1"/>
</dbReference>
<keyword evidence="3 6" id="KW-0812">Transmembrane</keyword>